<accession>A0AAF3FNG3</accession>
<evidence type="ECO:0000259" key="1">
    <source>
        <dbReference type="SMART" id="SM01048"/>
    </source>
</evidence>
<dbReference type="SMART" id="SM01048">
    <property type="entry name" value="C6"/>
    <property type="match status" value="1"/>
</dbReference>
<evidence type="ECO:0000313" key="2">
    <source>
        <dbReference type="Proteomes" id="UP000887575"/>
    </source>
</evidence>
<dbReference type="WBParaSite" id="MBELARI_LOCUS8189">
    <property type="protein sequence ID" value="MBELARI_LOCUS8189"/>
    <property type="gene ID" value="MBELARI_LOCUS8189"/>
</dbReference>
<dbReference type="AlphaFoldDB" id="A0AAF3FNG3"/>
<organism evidence="2 3">
    <name type="scientific">Mesorhabditis belari</name>
    <dbReference type="NCBI Taxonomy" id="2138241"/>
    <lineage>
        <taxon>Eukaryota</taxon>
        <taxon>Metazoa</taxon>
        <taxon>Ecdysozoa</taxon>
        <taxon>Nematoda</taxon>
        <taxon>Chromadorea</taxon>
        <taxon>Rhabditida</taxon>
        <taxon>Rhabditina</taxon>
        <taxon>Rhabditomorpha</taxon>
        <taxon>Rhabditoidea</taxon>
        <taxon>Rhabditidae</taxon>
        <taxon>Mesorhabditinae</taxon>
        <taxon>Mesorhabditis</taxon>
    </lineage>
</organism>
<keyword evidence="2" id="KW-1185">Reference proteome</keyword>
<name>A0AAF3FNG3_9BILA</name>
<dbReference type="Proteomes" id="UP000887575">
    <property type="component" value="Unassembled WGS sequence"/>
</dbReference>
<sequence length="120" mass="13013">MTVAVETTAPCAQCSLDLPTVLTQLDSSYFVPFDNDNVIGYDVDGCAVRNLTCTSNRPDKIGPMIEFNNGTLGTLPGDLNETVTIQLICKESGDWKMTLFGFTNQIDILSCFGAFSSIFP</sequence>
<evidence type="ECO:0000313" key="3">
    <source>
        <dbReference type="WBParaSite" id="MBELARI_LOCUS8189"/>
    </source>
</evidence>
<feature type="domain" description="C6" evidence="1">
    <location>
        <begin position="11"/>
        <end position="111"/>
    </location>
</feature>
<proteinExistence type="predicted"/>
<reference evidence="3" key="1">
    <citation type="submission" date="2024-02" db="UniProtKB">
        <authorList>
            <consortium name="WormBaseParasite"/>
        </authorList>
    </citation>
    <scope>IDENTIFICATION</scope>
</reference>
<protein>
    <recommendedName>
        <fullName evidence="1">C6 domain-containing protein</fullName>
    </recommendedName>
</protein>
<dbReference type="InterPro" id="IPR002601">
    <property type="entry name" value="C6_domain"/>
</dbReference>